<keyword evidence="2" id="KW-1133">Transmembrane helix</keyword>
<evidence type="ECO:0000313" key="3">
    <source>
        <dbReference type="EMBL" id="CAG8531061.1"/>
    </source>
</evidence>
<feature type="transmembrane region" description="Helical" evidence="2">
    <location>
        <begin position="274"/>
        <end position="302"/>
    </location>
</feature>
<name>A0A9N9AI37_9GLOM</name>
<comment type="caution">
    <text evidence="3">The sequence shown here is derived from an EMBL/GenBank/DDBJ whole genome shotgun (WGS) entry which is preliminary data.</text>
</comment>
<feature type="compositionally biased region" description="Polar residues" evidence="1">
    <location>
        <begin position="584"/>
        <end position="596"/>
    </location>
</feature>
<gene>
    <name evidence="3" type="ORF">AMORRO_LOCUS4674</name>
</gene>
<feature type="region of interest" description="Disordered" evidence="1">
    <location>
        <begin position="572"/>
        <end position="725"/>
    </location>
</feature>
<feature type="compositionally biased region" description="Polar residues" evidence="1">
    <location>
        <begin position="612"/>
        <end position="633"/>
    </location>
</feature>
<dbReference type="EMBL" id="CAJVPV010002607">
    <property type="protein sequence ID" value="CAG8531061.1"/>
    <property type="molecule type" value="Genomic_DNA"/>
</dbReference>
<dbReference type="AlphaFoldDB" id="A0A9N9AI37"/>
<feature type="compositionally biased region" description="Polar residues" evidence="1">
    <location>
        <begin position="658"/>
        <end position="667"/>
    </location>
</feature>
<feature type="region of interest" description="Disordered" evidence="1">
    <location>
        <begin position="363"/>
        <end position="447"/>
    </location>
</feature>
<dbReference type="Proteomes" id="UP000789342">
    <property type="component" value="Unassembled WGS sequence"/>
</dbReference>
<organism evidence="3 4">
    <name type="scientific">Acaulospora morrowiae</name>
    <dbReference type="NCBI Taxonomy" id="94023"/>
    <lineage>
        <taxon>Eukaryota</taxon>
        <taxon>Fungi</taxon>
        <taxon>Fungi incertae sedis</taxon>
        <taxon>Mucoromycota</taxon>
        <taxon>Glomeromycotina</taxon>
        <taxon>Glomeromycetes</taxon>
        <taxon>Diversisporales</taxon>
        <taxon>Acaulosporaceae</taxon>
        <taxon>Acaulospora</taxon>
    </lineage>
</organism>
<protein>
    <submittedName>
        <fullName evidence="3">13328_t:CDS:1</fullName>
    </submittedName>
</protein>
<dbReference type="OrthoDB" id="2433396at2759"/>
<keyword evidence="2" id="KW-0472">Membrane</keyword>
<feature type="transmembrane region" description="Helical" evidence="2">
    <location>
        <begin position="20"/>
        <end position="49"/>
    </location>
</feature>
<evidence type="ECO:0000256" key="2">
    <source>
        <dbReference type="SAM" id="Phobius"/>
    </source>
</evidence>
<accession>A0A9N9AI37</accession>
<feature type="non-terminal residue" evidence="3">
    <location>
        <position position="725"/>
    </location>
</feature>
<sequence length="725" mass="80685">MSKFLHETKSIFHKHGKTEPIHLVCMRSICIIICGSLLLTYLIFLAIMIATDNKPTLMTALVAKPYIPVPDHVSTEQDTTDCTSYILPTECSPEDESNRFTGRCTSQFLSTNSLNLSLPDKRYGLTFTFIRSPDHNDTSDTGMKIRAVDSLFNPARLPADIKSLITQINPWLFDELENLNFHIIGYHKVSKMLFTRKVKNLMKPNFLNVIGIPPSYLKQPYIESTFESAIIPYASQMFENATLGDIYATLFIGTYNWLEQVDTEIRSTNILDSIALLAGLYGLLTAIYICLFGVTAISPWGICQRGCCGRRSRENVYRKFAPRGLPILSQSRIRQPVIQRLDDLEEYIRLFLLNVSAIQDADSKPDDLEHKTIPKGHERPGKKSKRPSPPVSILNSAPYDKSNRTSKFSSSSDHEKTANVPPSDNDTSHPIDKLKSFFSPSGKSPELIQEKTPANLDFAHSPMAGTSDATSTLPVRTDTLLPLSPVSPSILLTEADKPESDQTSISSQSSSSQKILFAANEQPERELDIPKGVLNVSQNKEDTPMQSPSSQKVLLTTNEQPERELDVPKGVLNVPQNKEGAPLQSPSSQKVLTTNEQPERELNIPKMGVLNVPQNKEGTPLQSPSSQKVLTTKEQPERELNIPKMGVLNVPQNKEDTPLQSPSSQKVLPTKEQPERELNIPKMGVLNVPQNKEGTPLQSPSSQKVLTTNEQPERELNIPKMGVLN</sequence>
<feature type="compositionally biased region" description="Polar residues" evidence="1">
    <location>
        <begin position="688"/>
        <end position="710"/>
    </location>
</feature>
<keyword evidence="4" id="KW-1185">Reference proteome</keyword>
<evidence type="ECO:0000256" key="1">
    <source>
        <dbReference type="SAM" id="MobiDB-lite"/>
    </source>
</evidence>
<proteinExistence type="predicted"/>
<keyword evidence="2" id="KW-0812">Transmembrane</keyword>
<reference evidence="3" key="1">
    <citation type="submission" date="2021-06" db="EMBL/GenBank/DDBJ databases">
        <authorList>
            <person name="Kallberg Y."/>
            <person name="Tangrot J."/>
            <person name="Rosling A."/>
        </authorList>
    </citation>
    <scope>NUCLEOTIDE SEQUENCE</scope>
    <source>
        <strain evidence="3">CL551</strain>
    </source>
</reference>
<evidence type="ECO:0000313" key="4">
    <source>
        <dbReference type="Proteomes" id="UP000789342"/>
    </source>
</evidence>
<feature type="compositionally biased region" description="Basic and acidic residues" evidence="1">
    <location>
        <begin position="426"/>
        <end position="435"/>
    </location>
</feature>
<feature type="compositionally biased region" description="Basic and acidic residues" evidence="1">
    <location>
        <begin position="363"/>
        <end position="381"/>
    </location>
</feature>